<evidence type="ECO:0000313" key="5">
    <source>
        <dbReference type="EMBL" id="AEO34787.1"/>
    </source>
</evidence>
<dbReference type="InterPro" id="IPR036972">
    <property type="entry name" value="Cyt_c_oxidase_su5b_sf"/>
</dbReference>
<dbReference type="AlphaFoldDB" id="G3MMR9"/>
<evidence type="ECO:0000256" key="2">
    <source>
        <dbReference type="ARBA" id="ARBA00022833"/>
    </source>
</evidence>
<dbReference type="FunFam" id="2.60.11.10:FF:000004">
    <property type="entry name" value="Cytochrome c oxidase subunit 5B"/>
    <property type="match status" value="1"/>
</dbReference>
<accession>G3MMR9</accession>
<name>G3MMR9_AMBMU</name>
<dbReference type="CDD" id="cd00924">
    <property type="entry name" value="Cyt_c_Oxidase_Vb"/>
    <property type="match status" value="1"/>
</dbReference>
<dbReference type="GO" id="GO:0045277">
    <property type="term" value="C:respiratory chain complex IV"/>
    <property type="evidence" value="ECO:0007669"/>
    <property type="project" value="InterPro"/>
</dbReference>
<evidence type="ECO:0000256" key="1">
    <source>
        <dbReference type="ARBA" id="ARBA00022723"/>
    </source>
</evidence>
<dbReference type="SUPFAM" id="SSF57802">
    <property type="entry name" value="Rubredoxin-like"/>
    <property type="match status" value="1"/>
</dbReference>
<proteinExistence type="evidence at transcript level"/>
<feature type="binding site" evidence="3">
    <location>
        <position position="155"/>
    </location>
    <ligand>
        <name>Zn(2+)</name>
        <dbReference type="ChEBI" id="CHEBI:29105"/>
    </ligand>
</feature>
<dbReference type="EMBL" id="JO843170">
    <property type="protein sequence ID" value="AEO34787.1"/>
    <property type="molecule type" value="mRNA"/>
</dbReference>
<evidence type="ECO:0008006" key="6">
    <source>
        <dbReference type="Google" id="ProtNLM"/>
    </source>
</evidence>
<feature type="binding site" evidence="3">
    <location>
        <position position="133"/>
    </location>
    <ligand>
        <name>Zn(2+)</name>
        <dbReference type="ChEBI" id="CHEBI:29105"/>
    </ligand>
</feature>
<dbReference type="GO" id="GO:0005740">
    <property type="term" value="C:mitochondrial envelope"/>
    <property type="evidence" value="ECO:0007669"/>
    <property type="project" value="InterPro"/>
</dbReference>
<dbReference type="PANTHER" id="PTHR10122">
    <property type="entry name" value="CYTOCHROME C OXIDASE SUBUNIT 5B, MITOCHONDRIAL"/>
    <property type="match status" value="1"/>
</dbReference>
<protein>
    <recommendedName>
        <fullName evidence="6">Cytochrome c oxidase subunit 5B, mitochondrial</fullName>
    </recommendedName>
</protein>
<dbReference type="Gene3D" id="2.60.11.10">
    <property type="entry name" value="Cytochrome c oxidase, subunit Vb"/>
    <property type="match status" value="1"/>
</dbReference>
<feature type="binding site" evidence="3">
    <location>
        <position position="131"/>
    </location>
    <ligand>
        <name>Zn(2+)</name>
        <dbReference type="ChEBI" id="CHEBI:29105"/>
    </ligand>
</feature>
<feature type="modified residue" description="N6-acetyllysine" evidence="4">
    <location>
        <position position="126"/>
    </location>
</feature>
<feature type="modified residue" description="N6-acetyllysine" evidence="4">
    <location>
        <position position="160"/>
    </location>
</feature>
<dbReference type="GO" id="GO:0006123">
    <property type="term" value="P:mitochondrial electron transport, cytochrome c to oxygen"/>
    <property type="evidence" value="ECO:0007669"/>
    <property type="project" value="InterPro"/>
</dbReference>
<evidence type="ECO:0000256" key="4">
    <source>
        <dbReference type="PIRSR" id="PIRSR602124-3"/>
    </source>
</evidence>
<dbReference type="PANTHER" id="PTHR10122:SF0">
    <property type="entry name" value="CYTOCHROME C OXIDASE SUBUNIT 5B, ISOFORM A-RELATED"/>
    <property type="match status" value="1"/>
</dbReference>
<keyword evidence="1 3" id="KW-0479">Metal-binding</keyword>
<dbReference type="Pfam" id="PF01215">
    <property type="entry name" value="COX5B"/>
    <property type="match status" value="1"/>
</dbReference>
<dbReference type="PROSITE" id="PS51359">
    <property type="entry name" value="COX5B_2"/>
    <property type="match status" value="1"/>
</dbReference>
<feature type="modified residue" description="N6-acetyllysine" evidence="4">
    <location>
        <position position="108"/>
    </location>
</feature>
<dbReference type="GO" id="GO:0046872">
    <property type="term" value="F:metal ion binding"/>
    <property type="evidence" value="ECO:0007669"/>
    <property type="project" value="UniProtKB-KW"/>
</dbReference>
<feature type="binding site" evidence="3">
    <location>
        <position position="153"/>
    </location>
    <ligand>
        <name>Zn(2+)</name>
        <dbReference type="ChEBI" id="CHEBI:29105"/>
    </ligand>
</feature>
<dbReference type="InterPro" id="IPR002124">
    <property type="entry name" value="Cyt_c_oxidase_su5b"/>
</dbReference>
<evidence type="ECO:0000256" key="3">
    <source>
        <dbReference type="PIRSR" id="PIRSR602124-1"/>
    </source>
</evidence>
<keyword evidence="2 3" id="KW-0862">Zinc</keyword>
<sequence>MPWYPRLISVPPASPSRPPRPAPMSEPAIPMSPHTVNFTVVRMAATVVLGRSLLRCARQTICINAVRYKSEEEPRLYSGMEYATGREKQELLAHAAGNDDPFDMKVFKRGPGTKDNPNLIPSHLEKRMIGCICEEDQTHINWMWLHRGDPKRCECGYWFKIVDAKPL</sequence>
<reference evidence="5" key="1">
    <citation type="journal article" date="2011" name="PLoS ONE">
        <title>A deep insight into the sialotranscriptome of the gulf coast tick, Amblyomma maculatum.</title>
        <authorList>
            <person name="Karim S."/>
            <person name="Singh P."/>
            <person name="Ribeiro J.M."/>
        </authorList>
    </citation>
    <scope>NUCLEOTIDE SEQUENCE</scope>
    <source>
        <tissue evidence="5">Salivary gland</tissue>
    </source>
</reference>
<organism evidence="5">
    <name type="scientific">Amblyomma maculatum</name>
    <name type="common">Gulf Coast tick</name>
    <dbReference type="NCBI Taxonomy" id="34609"/>
    <lineage>
        <taxon>Eukaryota</taxon>
        <taxon>Metazoa</taxon>
        <taxon>Ecdysozoa</taxon>
        <taxon>Arthropoda</taxon>
        <taxon>Chelicerata</taxon>
        <taxon>Arachnida</taxon>
        <taxon>Acari</taxon>
        <taxon>Parasitiformes</taxon>
        <taxon>Ixodida</taxon>
        <taxon>Ixodoidea</taxon>
        <taxon>Ixodidae</taxon>
        <taxon>Amblyomminae</taxon>
        <taxon>Amblyomma</taxon>
    </lineage>
</organism>